<name>A0A845RKC1_9FIRM</name>
<dbReference type="Gene3D" id="3.40.50.300">
    <property type="entry name" value="P-loop containing nucleotide triphosphate hydrolases"/>
    <property type="match status" value="2"/>
</dbReference>
<dbReference type="SUPFAM" id="SSF52540">
    <property type="entry name" value="P-loop containing nucleoside triphosphate hydrolases"/>
    <property type="match status" value="2"/>
</dbReference>
<dbReference type="GO" id="GO:0005524">
    <property type="term" value="F:ATP binding"/>
    <property type="evidence" value="ECO:0007669"/>
    <property type="project" value="UniProtKB-KW"/>
</dbReference>
<dbReference type="CDD" id="cd03216">
    <property type="entry name" value="ABC_Carb_Monos_I"/>
    <property type="match status" value="1"/>
</dbReference>
<keyword evidence="3" id="KW-1003">Cell membrane</keyword>
<dbReference type="PANTHER" id="PTHR43790:SF9">
    <property type="entry name" value="GALACTOFURANOSE TRANSPORTER ATP-BINDING PROTEIN YTFR"/>
    <property type="match status" value="1"/>
</dbReference>
<dbReference type="AlphaFoldDB" id="A0A845RKC1"/>
<evidence type="ECO:0000256" key="7">
    <source>
        <dbReference type="ARBA" id="ARBA00022967"/>
    </source>
</evidence>
<dbReference type="EMBL" id="QXWZ01000017">
    <property type="protein sequence ID" value="NBI79221.1"/>
    <property type="molecule type" value="Genomic_DNA"/>
</dbReference>
<keyword evidence="5" id="KW-0547">Nucleotide-binding</keyword>
<keyword evidence="7" id="KW-1278">Translocase</keyword>
<dbReference type="InterPro" id="IPR017871">
    <property type="entry name" value="ABC_transporter-like_CS"/>
</dbReference>
<dbReference type="InterPro" id="IPR003593">
    <property type="entry name" value="AAA+_ATPase"/>
</dbReference>
<feature type="domain" description="ABC transporter" evidence="9">
    <location>
        <begin position="33"/>
        <end position="268"/>
    </location>
</feature>
<accession>A0A845RKC1</accession>
<dbReference type="InterPro" id="IPR003439">
    <property type="entry name" value="ABC_transporter-like_ATP-bd"/>
</dbReference>
<dbReference type="Proteomes" id="UP000446348">
    <property type="component" value="Unassembled WGS sequence"/>
</dbReference>
<evidence type="ECO:0000256" key="8">
    <source>
        <dbReference type="ARBA" id="ARBA00023136"/>
    </source>
</evidence>
<evidence type="ECO:0000256" key="5">
    <source>
        <dbReference type="ARBA" id="ARBA00022741"/>
    </source>
</evidence>
<evidence type="ECO:0000256" key="6">
    <source>
        <dbReference type="ARBA" id="ARBA00022840"/>
    </source>
</evidence>
<dbReference type="PANTHER" id="PTHR43790">
    <property type="entry name" value="CARBOHYDRATE TRANSPORT ATP-BINDING PROTEIN MG119-RELATED"/>
    <property type="match status" value="1"/>
</dbReference>
<evidence type="ECO:0000256" key="3">
    <source>
        <dbReference type="ARBA" id="ARBA00022475"/>
    </source>
</evidence>
<evidence type="ECO:0000256" key="4">
    <source>
        <dbReference type="ARBA" id="ARBA00022737"/>
    </source>
</evidence>
<keyword evidence="8" id="KW-0472">Membrane</keyword>
<dbReference type="InterPro" id="IPR050107">
    <property type="entry name" value="ABC_carbohydrate_import_ATPase"/>
</dbReference>
<dbReference type="SMART" id="SM00382">
    <property type="entry name" value="AAA"/>
    <property type="match status" value="1"/>
</dbReference>
<evidence type="ECO:0000259" key="9">
    <source>
        <dbReference type="PROSITE" id="PS50893"/>
    </source>
</evidence>
<feature type="domain" description="ABC transporter" evidence="9">
    <location>
        <begin position="284"/>
        <end position="528"/>
    </location>
</feature>
<dbReference type="PROSITE" id="PS00211">
    <property type="entry name" value="ABC_TRANSPORTER_1"/>
    <property type="match status" value="1"/>
</dbReference>
<dbReference type="InterPro" id="IPR027417">
    <property type="entry name" value="P-loop_NTPase"/>
</dbReference>
<dbReference type="PROSITE" id="PS50893">
    <property type="entry name" value="ABC_TRANSPORTER_2"/>
    <property type="match status" value="2"/>
</dbReference>
<reference evidence="10 11" key="1">
    <citation type="submission" date="2018-08" db="EMBL/GenBank/DDBJ databases">
        <title>Murine metabolic-syndrome-specific gut microbial biobank.</title>
        <authorList>
            <person name="Liu C."/>
        </authorList>
    </citation>
    <scope>NUCLEOTIDE SEQUENCE [LARGE SCALE GENOMIC DNA]</scope>
    <source>
        <strain evidence="10 11">X69</strain>
    </source>
</reference>
<keyword evidence="4" id="KW-0677">Repeat</keyword>
<evidence type="ECO:0000256" key="1">
    <source>
        <dbReference type="ARBA" id="ARBA00004202"/>
    </source>
</evidence>
<evidence type="ECO:0000313" key="10">
    <source>
        <dbReference type="EMBL" id="NBI79221.1"/>
    </source>
</evidence>
<comment type="subcellular location">
    <subcellularLocation>
        <location evidence="1">Cell membrane</location>
        <topology evidence="1">Peripheral membrane protein</topology>
    </subcellularLocation>
</comment>
<protein>
    <submittedName>
        <fullName evidence="10">ABC transporter ATP-binding protein</fullName>
    </submittedName>
</protein>
<dbReference type="CDD" id="cd03215">
    <property type="entry name" value="ABC_Carb_Monos_II"/>
    <property type="match status" value="1"/>
</dbReference>
<gene>
    <name evidence="10" type="ORF">D3Z39_10125</name>
</gene>
<dbReference type="FunFam" id="3.40.50.300:FF:000127">
    <property type="entry name" value="Ribose import ATP-binding protein RbsA"/>
    <property type="match status" value="1"/>
</dbReference>
<dbReference type="GO" id="GO:0005886">
    <property type="term" value="C:plasma membrane"/>
    <property type="evidence" value="ECO:0007669"/>
    <property type="project" value="UniProtKB-SubCell"/>
</dbReference>
<comment type="caution">
    <text evidence="10">The sequence shown here is derived from an EMBL/GenBank/DDBJ whole genome shotgun (WGS) entry which is preliminary data.</text>
</comment>
<keyword evidence="2" id="KW-0813">Transport</keyword>
<evidence type="ECO:0000256" key="2">
    <source>
        <dbReference type="ARBA" id="ARBA00022448"/>
    </source>
</evidence>
<evidence type="ECO:0000313" key="11">
    <source>
        <dbReference type="Proteomes" id="UP000446348"/>
    </source>
</evidence>
<proteinExistence type="predicted"/>
<sequence length="537" mass="57991">MIALRRQQIGRGQQSRVKANWTGGAIMSEAYELELRGITKRFGDTLANDHVSFCVRRGEVHALIGENGAGKSTLMNILYGMLRPDAGEILWRKKPLSLRSPRDAITKGIGMVHQHFMLAPSLTVAENIALGHPPAKGPFWKPKELRRRVELLQNDYGVELPLDAPVRDLTVGLMQRVEIVKTLYRGAEVLILDEPTAVLTPQESVELFATIRRLTAAGRTVIFISHKLREVLDISDRITVLRAGKTVGTVDKTQVTAAQLAQMMIGRPLAGLGRGESKTGEAVLEADNLCVAGDLGTTAVDAVSFSVRAGEILGVAGVEGNGQTELAEAIIGVRRPLSGHIRLLGERADGRPVDKRLNAGLAIIPQDRVKEGLALNFSITDNVILHMRGAPPISHHGVIDWKAAGRAGAEMVRDYAIKAPSAGELCGNLSGGNMQKVVVARELSKKPKVVIACQPTRGVDIGASEYIRKMLLKMRDEGSAVLLISADLDEIMELSDRIMVMYGGKKSGELASGQANEQILGRMMFGETVRESAGDAV</sequence>
<keyword evidence="6 10" id="KW-0067">ATP-binding</keyword>
<organism evidence="10 11">
    <name type="scientific">Anaerotruncus colihominis</name>
    <dbReference type="NCBI Taxonomy" id="169435"/>
    <lineage>
        <taxon>Bacteria</taxon>
        <taxon>Bacillati</taxon>
        <taxon>Bacillota</taxon>
        <taxon>Clostridia</taxon>
        <taxon>Eubacteriales</taxon>
        <taxon>Oscillospiraceae</taxon>
        <taxon>Anaerotruncus</taxon>
    </lineage>
</organism>
<dbReference type="Pfam" id="PF00005">
    <property type="entry name" value="ABC_tran"/>
    <property type="match status" value="2"/>
</dbReference>
<dbReference type="GO" id="GO:0016887">
    <property type="term" value="F:ATP hydrolysis activity"/>
    <property type="evidence" value="ECO:0007669"/>
    <property type="project" value="InterPro"/>
</dbReference>